<dbReference type="EMBL" id="MSDF01000025">
    <property type="protein sequence ID" value="OPA91247.1"/>
    <property type="molecule type" value="Genomic_DNA"/>
</dbReference>
<dbReference type="AlphaFoldDB" id="A0A1T2YGJ9"/>
<evidence type="ECO:0000313" key="1">
    <source>
        <dbReference type="EMBL" id="OPA91247.1"/>
    </source>
</evidence>
<dbReference type="Proteomes" id="UP000190965">
    <property type="component" value="Unassembled WGS sequence"/>
</dbReference>
<dbReference type="Pfam" id="PF19619">
    <property type="entry name" value="DUF6124"/>
    <property type="match status" value="1"/>
</dbReference>
<protein>
    <recommendedName>
        <fullName evidence="3">DUF3077 domain-containing protein</fullName>
    </recommendedName>
</protein>
<evidence type="ECO:0000313" key="2">
    <source>
        <dbReference type="Proteomes" id="UP000190965"/>
    </source>
</evidence>
<organism evidence="1 2">
    <name type="scientific">Pseudomonas fluorescens</name>
    <dbReference type="NCBI Taxonomy" id="294"/>
    <lineage>
        <taxon>Bacteria</taxon>
        <taxon>Pseudomonadati</taxon>
        <taxon>Pseudomonadota</taxon>
        <taxon>Gammaproteobacteria</taxon>
        <taxon>Pseudomonadales</taxon>
        <taxon>Pseudomonadaceae</taxon>
        <taxon>Pseudomonas</taxon>
    </lineage>
</organism>
<gene>
    <name evidence="1" type="ORF">BFW87_19775</name>
</gene>
<dbReference type="RefSeq" id="WP_078741413.1">
    <property type="nucleotide sequence ID" value="NZ_MSDF01000025.1"/>
</dbReference>
<accession>A0A1T2YGJ9</accession>
<reference evidence="1 2" key="1">
    <citation type="submission" date="2016-12" db="EMBL/GenBank/DDBJ databases">
        <title>Draft genome sequences of seven strains of Pseudomonas fluorescens that produce 4-formylaminooxyvinylglycine.</title>
        <authorList>
            <person name="Okrent R.A."/>
            <person name="Manning V.A."/>
            <person name="Trippe K.M."/>
        </authorList>
    </citation>
    <scope>NUCLEOTIDE SEQUENCE [LARGE SCALE GENOMIC DNA]</scope>
    <source>
        <strain evidence="1 2">P5A</strain>
    </source>
</reference>
<dbReference type="OrthoDB" id="6960476at2"/>
<proteinExistence type="predicted"/>
<comment type="caution">
    <text evidence="1">The sequence shown here is derived from an EMBL/GenBank/DDBJ whole genome shotgun (WGS) entry which is preliminary data.</text>
</comment>
<sequence length="123" mass="13123">MHDETRNPNADDNTAPVDAKLQAAAQRAIHHYLPPSDEDAAEPVDPPTTHLFSVNPNTDTETLLANAAENLASANQMAATLAFDLDDSQRAIVLGIQQLIDLSALLVDRAQEQVAPAICATND</sequence>
<name>A0A1T2YGJ9_PSEFL</name>
<evidence type="ECO:0008006" key="3">
    <source>
        <dbReference type="Google" id="ProtNLM"/>
    </source>
</evidence>